<evidence type="ECO:0000313" key="2">
    <source>
        <dbReference type="Proteomes" id="UP000299084"/>
    </source>
</evidence>
<name>A0A5N4DNF5_CAMDR</name>
<proteinExistence type="predicted"/>
<sequence>QNVHVLNRKCIAVQSIHQPLALGNQDENSAGGNWGNLNSVLLSSLEYRDPSNDADLCANSYFILTLRAHLPREWQ</sequence>
<reference evidence="1 2" key="1">
    <citation type="journal article" date="2019" name="Mol. Ecol. Resour.">
        <title>Improving Illumina assemblies with Hi-C and long reads: an example with the North African dromedary.</title>
        <authorList>
            <person name="Elbers J.P."/>
            <person name="Rogers M.F."/>
            <person name="Perelman P.L."/>
            <person name="Proskuryakova A.A."/>
            <person name="Serdyukova N.A."/>
            <person name="Johnson W.E."/>
            <person name="Horin P."/>
            <person name="Corander J."/>
            <person name="Murphy D."/>
            <person name="Burger P.A."/>
        </authorList>
    </citation>
    <scope>NUCLEOTIDE SEQUENCE [LARGE SCALE GENOMIC DNA]</scope>
    <source>
        <strain evidence="1">Drom800</strain>
        <tissue evidence="1">Blood</tissue>
    </source>
</reference>
<accession>A0A5N4DNF5</accession>
<dbReference type="Proteomes" id="UP000299084">
    <property type="component" value="Unassembled WGS sequence"/>
</dbReference>
<feature type="non-terminal residue" evidence="1">
    <location>
        <position position="1"/>
    </location>
</feature>
<keyword evidence="2" id="KW-1185">Reference proteome</keyword>
<protein>
    <submittedName>
        <fullName evidence="1">Uncharacterized protein</fullName>
    </submittedName>
</protein>
<comment type="caution">
    <text evidence="1">The sequence shown here is derived from an EMBL/GenBank/DDBJ whole genome shotgun (WGS) entry which is preliminary data.</text>
</comment>
<dbReference type="AlphaFoldDB" id="A0A5N4DNF5"/>
<organism evidence="1 2">
    <name type="scientific">Camelus dromedarius</name>
    <name type="common">Dromedary</name>
    <name type="synonym">Arabian camel</name>
    <dbReference type="NCBI Taxonomy" id="9838"/>
    <lineage>
        <taxon>Eukaryota</taxon>
        <taxon>Metazoa</taxon>
        <taxon>Chordata</taxon>
        <taxon>Craniata</taxon>
        <taxon>Vertebrata</taxon>
        <taxon>Euteleostomi</taxon>
        <taxon>Mammalia</taxon>
        <taxon>Eutheria</taxon>
        <taxon>Laurasiatheria</taxon>
        <taxon>Artiodactyla</taxon>
        <taxon>Tylopoda</taxon>
        <taxon>Camelidae</taxon>
        <taxon>Camelus</taxon>
    </lineage>
</organism>
<gene>
    <name evidence="1" type="ORF">Cadr_000014402</name>
</gene>
<dbReference type="EMBL" id="JWIN03000010">
    <property type="protein sequence ID" value="KAB1272661.1"/>
    <property type="molecule type" value="Genomic_DNA"/>
</dbReference>
<evidence type="ECO:0000313" key="1">
    <source>
        <dbReference type="EMBL" id="KAB1272661.1"/>
    </source>
</evidence>